<dbReference type="EMBL" id="KC821624">
    <property type="protein sequence ID" value="AGO48950.1"/>
    <property type="molecule type" value="Genomic_DNA"/>
</dbReference>
<evidence type="ECO:0000313" key="2">
    <source>
        <dbReference type="Proteomes" id="UP000014725"/>
    </source>
</evidence>
<name>S0A2B8_9CAUD</name>
<evidence type="ECO:0000313" key="1">
    <source>
        <dbReference type="EMBL" id="AGO48950.1"/>
    </source>
</evidence>
<reference evidence="2" key="2">
    <citation type="submission" date="2013-03" db="EMBL/GenBank/DDBJ databases">
        <title>The Cellulophaga phages: a novel, diverse, and globally ubiquitous model system.</title>
        <authorList>
            <person name="Holmfeldt K."/>
            <person name="Solonenko N."/>
            <person name="Shah M."/>
            <person name="Corrier K."/>
            <person name="Riemann L."/>
            <person name="VerBerkmoes N.C."/>
            <person name="Sullivan M.B."/>
        </authorList>
    </citation>
    <scope>NUCLEOTIDE SEQUENCE [LARGE SCALE GENOMIC DNA]</scope>
</reference>
<gene>
    <name evidence="1" type="ORF">Phi14:2_gp072</name>
</gene>
<dbReference type="KEGG" id="vg:16797467"/>
<dbReference type="GeneID" id="16797467"/>
<reference evidence="1 2" key="1">
    <citation type="journal article" date="2013" name="Proc. Natl. Acad. Sci. U.S.A.">
        <title>Twelve previously unknown phage genera are ubiquitous in global oceans.</title>
        <authorList>
            <person name="Holmfeldt K."/>
            <person name="Solonenko N."/>
            <person name="Shah M."/>
            <person name="Corrier K."/>
            <person name="Riemann L."/>
            <person name="Verberkmoes N.C."/>
            <person name="Sullivan M.B."/>
        </authorList>
    </citation>
    <scope>NUCLEOTIDE SEQUENCE [LARGE SCALE GENOMIC DNA]</scope>
    <source>
        <strain evidence="1">Phi14:2</strain>
    </source>
</reference>
<accession>S0A2B8</accession>
<dbReference type="Proteomes" id="UP000014725">
    <property type="component" value="Segment"/>
</dbReference>
<organism evidence="1 2">
    <name type="scientific">Cellulophaga phage phi14:2</name>
    <dbReference type="NCBI Taxonomy" id="1327990"/>
    <lineage>
        <taxon>Viruses</taxon>
        <taxon>Duplodnaviria</taxon>
        <taxon>Heunggongvirae</taxon>
        <taxon>Uroviricota</taxon>
        <taxon>Caudoviricetes</taxon>
        <taxon>Crassvirales</taxon>
        <taxon>Steigviridae</taxon>
        <taxon>Asinivirinae</taxon>
        <taxon>Akihdevirus</taxon>
        <taxon>Akihdevirus balticus</taxon>
    </lineage>
</organism>
<proteinExistence type="predicted"/>
<protein>
    <submittedName>
        <fullName evidence="1">Uncharacterized protein</fullName>
    </submittedName>
</protein>
<keyword evidence="2" id="KW-1185">Reference proteome</keyword>
<sequence length="184" mass="21469">MKLYIKAGRQPSIRKFIEKFFDNGRDGGTTQYMGVATYRDVECTKLHCAQNKYRSFDDLYRAVSSVYKTATPEKVFSELLQVKKGPNNRHSIHLLYCGDIKRQTMCFYMSGHSFGLARNLTVGVNQKFNYKELFKSLNIKNDVEFRFYQRNGKLPTEADLEEMRKPAIPTKPKNLYWIPAPIEE</sequence>